<evidence type="ECO:0000256" key="1">
    <source>
        <dbReference type="ARBA" id="ARBA00009437"/>
    </source>
</evidence>
<dbReference type="EMBL" id="ABNOCX020000002">
    <property type="protein sequence ID" value="EML7081285.1"/>
    <property type="molecule type" value="Genomic_DNA"/>
</dbReference>
<sequence>MSFQIKFHQIRAFVEVAREGSIRGASRALAISQPALTKAIKELEEGLSAQLFVRRSQGVALTENGESFYQHASLILEELRAAQDELLQRQGEKAGQINIGLGASVARSLMPSVICRFHQQHPLVKVRIMEGQLLAMINELRQGELDFTINTYYPGPYDHEFSFEKLFEKPFAVFARAGHPAAKATSLKALLEHHWTMPTPRGSYFKQLQEMFNQAGLAPKVDIVCETFSSCISLVVKSDFLSILPVELGNDPMMADKLVMIPICEALPKATYYLIQRRDMRQTPLTASLITLFRRQSRQLFP</sequence>
<evidence type="ECO:0000256" key="3">
    <source>
        <dbReference type="ARBA" id="ARBA00023125"/>
    </source>
</evidence>
<dbReference type="Proteomes" id="UP000868497">
    <property type="component" value="Unassembled WGS sequence"/>
</dbReference>
<evidence type="ECO:0000313" key="8">
    <source>
        <dbReference type="EMBL" id="HAU4359261.1"/>
    </source>
</evidence>
<dbReference type="GeneID" id="93284688"/>
<comment type="caution">
    <text evidence="9">The sequence shown here is derived from an EMBL/GenBank/DDBJ whole genome shotgun (WGS) entry which is preliminary data.</text>
</comment>
<dbReference type="NCBIfam" id="NF007307">
    <property type="entry name" value="PRK09791.1"/>
    <property type="match status" value="1"/>
</dbReference>
<dbReference type="AlphaFoldDB" id="A0A170NXA0"/>
<feature type="domain" description="HTH lysR-type" evidence="5">
    <location>
        <begin position="5"/>
        <end position="62"/>
    </location>
</feature>
<evidence type="ECO:0000313" key="10">
    <source>
        <dbReference type="Proteomes" id="UP000673434"/>
    </source>
</evidence>
<dbReference type="PANTHER" id="PTHR30419">
    <property type="entry name" value="HTH-TYPE TRANSCRIPTIONAL REGULATOR YBHD"/>
    <property type="match status" value="1"/>
</dbReference>
<keyword evidence="3" id="KW-0238">DNA-binding</keyword>
<reference evidence="8" key="2">
    <citation type="submission" date="2019-09" db="EMBL/GenBank/DDBJ databases">
        <authorList>
            <consortium name="NCBI Pathogen Detection Project"/>
        </authorList>
    </citation>
    <scope>NUCLEOTIDE SEQUENCE</scope>
    <source>
        <strain evidence="8">AUSMDU00005748</strain>
        <strain evidence="7">R404</strain>
    </source>
</reference>
<dbReference type="Pfam" id="PF00126">
    <property type="entry name" value="HTH_1"/>
    <property type="match status" value="1"/>
</dbReference>
<dbReference type="Pfam" id="PF03466">
    <property type="entry name" value="LysR_substrate"/>
    <property type="match status" value="1"/>
</dbReference>
<dbReference type="PROSITE" id="PS50931">
    <property type="entry name" value="HTH_LYSR"/>
    <property type="match status" value="1"/>
</dbReference>
<evidence type="ECO:0000256" key="2">
    <source>
        <dbReference type="ARBA" id="ARBA00023015"/>
    </source>
</evidence>
<evidence type="ECO:0000256" key="4">
    <source>
        <dbReference type="ARBA" id="ARBA00023163"/>
    </source>
</evidence>
<dbReference type="SUPFAM" id="SSF46785">
    <property type="entry name" value="Winged helix' DNA-binding domain"/>
    <property type="match status" value="1"/>
</dbReference>
<reference evidence="9 10" key="3">
    <citation type="submission" date="2021-03" db="EMBL/GenBank/DDBJ databases">
        <authorList>
            <person name="Stanton E."/>
        </authorList>
    </citation>
    <scope>NUCLEOTIDE SEQUENCE [LARGE SCALE GENOMIC DNA]</scope>
    <source>
        <strain evidence="9 10">2020EL-00037</strain>
    </source>
</reference>
<gene>
    <name evidence="8" type="ORF">F6W21_23325</name>
    <name evidence="7" type="ORF">I8Y21_002838</name>
    <name evidence="9" type="ORF">J7S78_18595</name>
    <name evidence="6" type="ORF">RYF40_001713</name>
</gene>
<evidence type="ECO:0000259" key="5">
    <source>
        <dbReference type="PROSITE" id="PS50931"/>
    </source>
</evidence>
<dbReference type="InterPro" id="IPR000847">
    <property type="entry name" value="LysR_HTH_N"/>
</dbReference>
<dbReference type="Proteomes" id="UP000673434">
    <property type="component" value="Unassembled WGS sequence"/>
</dbReference>
<reference evidence="6" key="4">
    <citation type="submission" date="2024-02" db="EMBL/GenBank/DDBJ databases">
        <authorList>
            <consortium name="Clinical and Environmental Microbiology Branch: Whole genome sequencing antimicrobial resistance pathogens in the healthcare setting"/>
        </authorList>
    </citation>
    <scope>NUCLEOTIDE SEQUENCE</scope>
    <source>
        <strain evidence="6">2023BB-00086</strain>
    </source>
</reference>
<dbReference type="EMBL" id="DACXIC010000038">
    <property type="protein sequence ID" value="HAU4359261.1"/>
    <property type="molecule type" value="Genomic_DNA"/>
</dbReference>
<dbReference type="RefSeq" id="WP_004102561.1">
    <property type="nucleotide sequence ID" value="NZ_ABFNOZ020000012.1"/>
</dbReference>
<dbReference type="PRINTS" id="PR00039">
    <property type="entry name" value="HTHLYSR"/>
</dbReference>
<dbReference type="SUPFAM" id="SSF53850">
    <property type="entry name" value="Periplasmic binding protein-like II"/>
    <property type="match status" value="1"/>
</dbReference>
<keyword evidence="4" id="KW-0804">Transcription</keyword>
<comment type="similarity">
    <text evidence="1">Belongs to the LysR transcriptional regulatory family.</text>
</comment>
<dbReference type="PANTHER" id="PTHR30419:SF8">
    <property type="entry name" value="NITROGEN ASSIMILATION TRANSCRIPTIONAL ACTIVATOR-RELATED"/>
    <property type="match status" value="1"/>
</dbReference>
<dbReference type="FunFam" id="1.10.10.10:FF:000001">
    <property type="entry name" value="LysR family transcriptional regulator"/>
    <property type="match status" value="1"/>
</dbReference>
<evidence type="ECO:0000313" key="9">
    <source>
        <dbReference type="EMBL" id="MBQ0601813.1"/>
    </source>
</evidence>
<dbReference type="InterPro" id="IPR036390">
    <property type="entry name" value="WH_DNA-bd_sf"/>
</dbReference>
<evidence type="ECO:0000313" key="7">
    <source>
        <dbReference type="EMBL" id="HAT1682143.1"/>
    </source>
</evidence>
<keyword evidence="2" id="KW-0805">Transcription regulation</keyword>
<dbReference type="InterPro" id="IPR005119">
    <property type="entry name" value="LysR_subst-bd"/>
</dbReference>
<dbReference type="InterPro" id="IPR036388">
    <property type="entry name" value="WH-like_DNA-bd_sf"/>
</dbReference>
<dbReference type="Gene3D" id="1.10.10.10">
    <property type="entry name" value="Winged helix-like DNA-binding domain superfamily/Winged helix DNA-binding domain"/>
    <property type="match status" value="1"/>
</dbReference>
<name>A0A170NXA0_KLEOX</name>
<organism evidence="9 10">
    <name type="scientific">Klebsiella oxytoca</name>
    <dbReference type="NCBI Taxonomy" id="571"/>
    <lineage>
        <taxon>Bacteria</taxon>
        <taxon>Pseudomonadati</taxon>
        <taxon>Pseudomonadota</taxon>
        <taxon>Gammaproteobacteria</taxon>
        <taxon>Enterobacterales</taxon>
        <taxon>Enterobacteriaceae</taxon>
        <taxon>Klebsiella/Raoultella group</taxon>
        <taxon>Klebsiella</taxon>
    </lineage>
</organism>
<dbReference type="InterPro" id="IPR050950">
    <property type="entry name" value="HTH-type_LysR_regulators"/>
</dbReference>
<keyword evidence="10" id="KW-1185">Reference proteome</keyword>
<dbReference type="EMBL" id="DACSEO010000030">
    <property type="protein sequence ID" value="HAT1682143.1"/>
    <property type="molecule type" value="Genomic_DNA"/>
</dbReference>
<accession>A0A170NXA0</accession>
<protein>
    <submittedName>
        <fullName evidence="9">LysR family transcriptional regulator</fullName>
    </submittedName>
</protein>
<dbReference type="EMBL" id="JAGKON010000020">
    <property type="protein sequence ID" value="MBQ0601813.1"/>
    <property type="molecule type" value="Genomic_DNA"/>
</dbReference>
<reference evidence="7" key="1">
    <citation type="journal article" date="2018" name="Genome Biol.">
        <title>SKESA: strategic k-mer extension for scrupulous assemblies.</title>
        <authorList>
            <person name="Souvorov A."/>
            <person name="Agarwala R."/>
            <person name="Lipman D.J."/>
        </authorList>
    </citation>
    <scope>NUCLEOTIDE SEQUENCE</scope>
    <source>
        <strain evidence="8">AUSMDU00005748</strain>
        <strain evidence="7">R404</strain>
    </source>
</reference>
<dbReference type="GO" id="GO:0003700">
    <property type="term" value="F:DNA-binding transcription factor activity"/>
    <property type="evidence" value="ECO:0007669"/>
    <property type="project" value="InterPro"/>
</dbReference>
<evidence type="ECO:0000313" key="6">
    <source>
        <dbReference type="EMBL" id="EML7081285.1"/>
    </source>
</evidence>
<dbReference type="GO" id="GO:0005829">
    <property type="term" value="C:cytosol"/>
    <property type="evidence" value="ECO:0007669"/>
    <property type="project" value="TreeGrafter"/>
</dbReference>
<dbReference type="GO" id="GO:0003677">
    <property type="term" value="F:DNA binding"/>
    <property type="evidence" value="ECO:0007669"/>
    <property type="project" value="UniProtKB-KW"/>
</dbReference>
<proteinExistence type="inferred from homology"/>
<dbReference type="Gene3D" id="3.40.190.290">
    <property type="match status" value="1"/>
</dbReference>
<dbReference type="Proteomes" id="UP000856143">
    <property type="component" value="Unassembled WGS sequence"/>
</dbReference>